<organism evidence="1 2">
    <name type="scientific">Rhododendron molle</name>
    <name type="common">Chinese azalea</name>
    <name type="synonym">Azalea mollis</name>
    <dbReference type="NCBI Taxonomy" id="49168"/>
    <lineage>
        <taxon>Eukaryota</taxon>
        <taxon>Viridiplantae</taxon>
        <taxon>Streptophyta</taxon>
        <taxon>Embryophyta</taxon>
        <taxon>Tracheophyta</taxon>
        <taxon>Spermatophyta</taxon>
        <taxon>Magnoliopsida</taxon>
        <taxon>eudicotyledons</taxon>
        <taxon>Gunneridae</taxon>
        <taxon>Pentapetalae</taxon>
        <taxon>asterids</taxon>
        <taxon>Ericales</taxon>
        <taxon>Ericaceae</taxon>
        <taxon>Ericoideae</taxon>
        <taxon>Rhodoreae</taxon>
        <taxon>Rhododendron</taxon>
    </lineage>
</organism>
<comment type="caution">
    <text evidence="1">The sequence shown here is derived from an EMBL/GenBank/DDBJ whole genome shotgun (WGS) entry which is preliminary data.</text>
</comment>
<name>A0ACC0M9T6_RHOML</name>
<gene>
    <name evidence="1" type="ORF">RHMOL_Rhmol09G0047200</name>
</gene>
<reference evidence="1" key="1">
    <citation type="submission" date="2022-02" db="EMBL/GenBank/DDBJ databases">
        <title>Plant Genome Project.</title>
        <authorList>
            <person name="Zhang R.-G."/>
        </authorList>
    </citation>
    <scope>NUCLEOTIDE SEQUENCE</scope>
    <source>
        <strain evidence="1">AT1</strain>
    </source>
</reference>
<protein>
    <submittedName>
        <fullName evidence="1">Uncharacterized protein</fullName>
    </submittedName>
</protein>
<evidence type="ECO:0000313" key="2">
    <source>
        <dbReference type="Proteomes" id="UP001062846"/>
    </source>
</evidence>
<proteinExistence type="predicted"/>
<sequence>MSTHKLISWFHTCVPMDDRYFIVFRLDIVPTHSEASNSFGVGDSSPKKSVRARKGGDKCMSS</sequence>
<dbReference type="EMBL" id="CM046396">
    <property type="protein sequence ID" value="KAI8537725.1"/>
    <property type="molecule type" value="Genomic_DNA"/>
</dbReference>
<evidence type="ECO:0000313" key="1">
    <source>
        <dbReference type="EMBL" id="KAI8537725.1"/>
    </source>
</evidence>
<keyword evidence="2" id="KW-1185">Reference proteome</keyword>
<dbReference type="Proteomes" id="UP001062846">
    <property type="component" value="Chromosome 9"/>
</dbReference>
<accession>A0ACC0M9T6</accession>